<dbReference type="HAMAP" id="MF_02087">
    <property type="entry name" value="PLP_homeostasis"/>
    <property type="match status" value="1"/>
</dbReference>
<dbReference type="GO" id="GO:0030170">
    <property type="term" value="F:pyridoxal phosphate binding"/>
    <property type="evidence" value="ECO:0007669"/>
    <property type="project" value="UniProtKB-UniRule"/>
</dbReference>
<dbReference type="FunFam" id="3.20.20.10:FF:000018">
    <property type="entry name" value="Pyridoxal phosphate homeostasis protein"/>
    <property type="match status" value="1"/>
</dbReference>
<dbReference type="PANTHER" id="PTHR10146:SF14">
    <property type="entry name" value="PYRIDOXAL PHOSPHATE HOMEOSTASIS PROTEIN"/>
    <property type="match status" value="1"/>
</dbReference>
<feature type="domain" description="Alanine racemase N-terminal" evidence="5">
    <location>
        <begin position="40"/>
        <end position="238"/>
    </location>
</feature>
<dbReference type="InterPro" id="IPR011078">
    <property type="entry name" value="PyrdxlP_homeostasis"/>
</dbReference>
<reference evidence="6" key="1">
    <citation type="submission" date="2020-08" db="EMBL/GenBank/DDBJ databases">
        <title>Genome public.</title>
        <authorList>
            <person name="Liu C."/>
            <person name="Sun Q."/>
        </authorList>
    </citation>
    <scope>NUCLEOTIDE SEQUENCE</scope>
    <source>
        <strain evidence="6">NSJ-54</strain>
    </source>
</reference>
<evidence type="ECO:0000256" key="4">
    <source>
        <dbReference type="RuleBase" id="RU004514"/>
    </source>
</evidence>
<name>A0A926ED97_9FIRM</name>
<dbReference type="InterPro" id="IPR029066">
    <property type="entry name" value="PLP-binding_barrel"/>
</dbReference>
<organism evidence="6 7">
    <name type="scientific">Zongyangia hominis</name>
    <dbReference type="NCBI Taxonomy" id="2763677"/>
    <lineage>
        <taxon>Bacteria</taxon>
        <taxon>Bacillati</taxon>
        <taxon>Bacillota</taxon>
        <taxon>Clostridia</taxon>
        <taxon>Eubacteriales</taxon>
        <taxon>Oscillospiraceae</taxon>
        <taxon>Zongyangia</taxon>
    </lineage>
</organism>
<dbReference type="SUPFAM" id="SSF51419">
    <property type="entry name" value="PLP-binding barrel"/>
    <property type="match status" value="1"/>
</dbReference>
<sequence>MTENFSNDERQRQIQERVARIREEIAGEAVRCGRKPEDITLMAVTKTVDPIYVNTAIGCGVRVLGENRVQEYLSKRDDYRLDGCSVHMIGHLQSNKVKFIVDKVDCIQSVDSVKLLSEIDKESAKAGKKMKILCEVNIGREESKSGLDPDAVVDFVEQAAGFSHIQVSGLMAIPPICDKISDLEDYFDRMYNLFLDISTKKIDNVSMDLLSMGMSGDYLPAIRHGSNMVRLGTAIFGRRNY</sequence>
<comment type="similarity">
    <text evidence="2 4">Belongs to the pyridoxal phosphate-binding protein YggS/PROSC family.</text>
</comment>
<dbReference type="InterPro" id="IPR001608">
    <property type="entry name" value="Ala_racemase_N"/>
</dbReference>
<dbReference type="PANTHER" id="PTHR10146">
    <property type="entry name" value="PROLINE SYNTHETASE CO-TRANSCRIBED BACTERIAL HOMOLOG PROTEIN"/>
    <property type="match status" value="1"/>
</dbReference>
<evidence type="ECO:0000259" key="5">
    <source>
        <dbReference type="Pfam" id="PF01168"/>
    </source>
</evidence>
<evidence type="ECO:0000256" key="3">
    <source>
        <dbReference type="PIRSR" id="PIRSR004848-1"/>
    </source>
</evidence>
<evidence type="ECO:0000313" key="6">
    <source>
        <dbReference type="EMBL" id="MBC8569637.1"/>
    </source>
</evidence>
<keyword evidence="1 2" id="KW-0663">Pyridoxal phosphate</keyword>
<dbReference type="Gene3D" id="3.20.20.10">
    <property type="entry name" value="Alanine racemase"/>
    <property type="match status" value="1"/>
</dbReference>
<protein>
    <recommendedName>
        <fullName evidence="2">Pyridoxal phosphate homeostasis protein</fullName>
        <shortName evidence="2">PLP homeostasis protein</shortName>
    </recommendedName>
</protein>
<dbReference type="EMBL" id="JACRTC010000001">
    <property type="protein sequence ID" value="MBC8569637.1"/>
    <property type="molecule type" value="Genomic_DNA"/>
</dbReference>
<proteinExistence type="inferred from homology"/>
<evidence type="ECO:0000256" key="2">
    <source>
        <dbReference type="HAMAP-Rule" id="MF_02087"/>
    </source>
</evidence>
<dbReference type="Pfam" id="PF01168">
    <property type="entry name" value="Ala_racemase_N"/>
    <property type="match status" value="1"/>
</dbReference>
<feature type="modified residue" description="N6-(pyridoxal phosphate)lysine" evidence="2 3">
    <location>
        <position position="46"/>
    </location>
</feature>
<dbReference type="Proteomes" id="UP000660861">
    <property type="component" value="Unassembled WGS sequence"/>
</dbReference>
<comment type="cofactor">
    <cofactor evidence="3">
        <name>pyridoxal 5'-phosphate</name>
        <dbReference type="ChEBI" id="CHEBI:597326"/>
    </cofactor>
</comment>
<dbReference type="PIRSF" id="PIRSF004848">
    <property type="entry name" value="YBL036c_PLPDEIII"/>
    <property type="match status" value="1"/>
</dbReference>
<dbReference type="AlphaFoldDB" id="A0A926ED97"/>
<evidence type="ECO:0000313" key="7">
    <source>
        <dbReference type="Proteomes" id="UP000660861"/>
    </source>
</evidence>
<dbReference type="CDD" id="cd00635">
    <property type="entry name" value="PLPDE_III_YBL036c_like"/>
    <property type="match status" value="1"/>
</dbReference>
<dbReference type="RefSeq" id="WP_262396732.1">
    <property type="nucleotide sequence ID" value="NZ_JACRTC010000001.1"/>
</dbReference>
<keyword evidence="7" id="KW-1185">Reference proteome</keyword>
<gene>
    <name evidence="6" type="ORF">H8709_02210</name>
</gene>
<evidence type="ECO:0000256" key="1">
    <source>
        <dbReference type="ARBA" id="ARBA00022898"/>
    </source>
</evidence>
<comment type="function">
    <text evidence="2">Pyridoxal 5'-phosphate (PLP)-binding protein, which is involved in PLP homeostasis.</text>
</comment>
<accession>A0A926ED97</accession>
<comment type="caution">
    <text evidence="6">The sequence shown here is derived from an EMBL/GenBank/DDBJ whole genome shotgun (WGS) entry which is preliminary data.</text>
</comment>
<dbReference type="NCBIfam" id="TIGR00044">
    <property type="entry name" value="YggS family pyridoxal phosphate-dependent enzyme"/>
    <property type="match status" value="1"/>
</dbReference>